<dbReference type="AlphaFoldDB" id="A0AA38UKY7"/>
<name>A0AA38UKY7_9AGAR</name>
<sequence length="467" mass="50342">MQMQKHTEKPSLKRRRVEDGPDGFSKSTSKAGKAMIPSFNPAFEAIERPRKQQDISKSNSSLDPALVKRVATTTAPQKFAQGLDDSRQISSTKPTTTTTFPTAHSILGIKPMVKPSGLSTRLTSAMLEVPHLPFSDNDGMQANSRSTKPTSLSKTRIPLFPSKFDCASPKTPAKPLLKPLVPPRLPTPKAAINQKVLPIPPPPLIPLSSSTTPSKPLRTIATTRVARAIDLSSENGAAELASIVLQNPLEMEVSETTEIKSGLDLSPHKSNSYGRAPKFARNGLAAHAASLLSHASTSLALWTKEFSTLARSPRADLRLRVVKIIHRPSLETHASSNVGLALCRLLHTQSLSSKDIRLGAATDFPLLDTDEDVLSSSLNLVLFEFPSHPISASSPIRNVAEFEQNAELSIWKPWRSITLSPSQVHSLSASTSTSSTGQDSGSGIVASTALFCDRFGCYPSRTRNAID</sequence>
<evidence type="ECO:0000256" key="1">
    <source>
        <dbReference type="SAM" id="MobiDB-lite"/>
    </source>
</evidence>
<gene>
    <name evidence="2" type="ORF">F5878DRAFT_401107</name>
</gene>
<feature type="region of interest" description="Disordered" evidence="1">
    <location>
        <begin position="78"/>
        <end position="98"/>
    </location>
</feature>
<feature type="region of interest" description="Disordered" evidence="1">
    <location>
        <begin position="133"/>
        <end position="154"/>
    </location>
</feature>
<feature type="region of interest" description="Disordered" evidence="1">
    <location>
        <begin position="1"/>
        <end position="61"/>
    </location>
</feature>
<feature type="compositionally biased region" description="Basic and acidic residues" evidence="1">
    <location>
        <begin position="1"/>
        <end position="19"/>
    </location>
</feature>
<dbReference type="EMBL" id="MU806007">
    <property type="protein sequence ID" value="KAJ3842402.1"/>
    <property type="molecule type" value="Genomic_DNA"/>
</dbReference>
<feature type="compositionally biased region" description="Basic and acidic residues" evidence="1">
    <location>
        <begin position="45"/>
        <end position="54"/>
    </location>
</feature>
<reference evidence="2" key="1">
    <citation type="submission" date="2022-08" db="EMBL/GenBank/DDBJ databases">
        <authorList>
            <consortium name="DOE Joint Genome Institute"/>
            <person name="Min B."/>
            <person name="Riley R."/>
            <person name="Sierra-Patev S."/>
            <person name="Naranjo-Ortiz M."/>
            <person name="Looney B."/>
            <person name="Konkel Z."/>
            <person name="Slot J.C."/>
            <person name="Sakamoto Y."/>
            <person name="Steenwyk J.L."/>
            <person name="Rokas A."/>
            <person name="Carro J."/>
            <person name="Camarero S."/>
            <person name="Ferreira P."/>
            <person name="Molpeceres G."/>
            <person name="Ruiz-Duenas F.J."/>
            <person name="Serrano A."/>
            <person name="Henrissat B."/>
            <person name="Drula E."/>
            <person name="Hughes K.W."/>
            <person name="Mata J.L."/>
            <person name="Ishikawa N.K."/>
            <person name="Vargas-Isla R."/>
            <person name="Ushijima S."/>
            <person name="Smith C.A."/>
            <person name="Ahrendt S."/>
            <person name="Andreopoulos W."/>
            <person name="He G."/>
            <person name="Labutti K."/>
            <person name="Lipzen A."/>
            <person name="Ng V."/>
            <person name="Sandor L."/>
            <person name="Barry K."/>
            <person name="Martinez A.T."/>
            <person name="Xiao Y."/>
            <person name="Gibbons J.G."/>
            <person name="Terashima K."/>
            <person name="Hibbett D.S."/>
            <person name="Grigoriev I.V."/>
        </authorList>
    </citation>
    <scope>NUCLEOTIDE SEQUENCE</scope>
    <source>
        <strain evidence="2">TFB9207</strain>
    </source>
</reference>
<evidence type="ECO:0000313" key="2">
    <source>
        <dbReference type="EMBL" id="KAJ3842402.1"/>
    </source>
</evidence>
<evidence type="ECO:0000313" key="3">
    <source>
        <dbReference type="Proteomes" id="UP001163846"/>
    </source>
</evidence>
<protein>
    <submittedName>
        <fullName evidence="2">Uncharacterized protein</fullName>
    </submittedName>
</protein>
<accession>A0AA38UKY7</accession>
<comment type="caution">
    <text evidence="2">The sequence shown here is derived from an EMBL/GenBank/DDBJ whole genome shotgun (WGS) entry which is preliminary data.</text>
</comment>
<dbReference type="Proteomes" id="UP001163846">
    <property type="component" value="Unassembled WGS sequence"/>
</dbReference>
<organism evidence="2 3">
    <name type="scientific">Lentinula raphanica</name>
    <dbReference type="NCBI Taxonomy" id="153919"/>
    <lineage>
        <taxon>Eukaryota</taxon>
        <taxon>Fungi</taxon>
        <taxon>Dikarya</taxon>
        <taxon>Basidiomycota</taxon>
        <taxon>Agaricomycotina</taxon>
        <taxon>Agaricomycetes</taxon>
        <taxon>Agaricomycetidae</taxon>
        <taxon>Agaricales</taxon>
        <taxon>Marasmiineae</taxon>
        <taxon>Omphalotaceae</taxon>
        <taxon>Lentinula</taxon>
    </lineage>
</organism>
<keyword evidence="3" id="KW-1185">Reference proteome</keyword>
<feature type="compositionally biased region" description="Polar residues" evidence="1">
    <location>
        <begin position="138"/>
        <end position="154"/>
    </location>
</feature>
<proteinExistence type="predicted"/>